<evidence type="ECO:0000256" key="4">
    <source>
        <dbReference type="ARBA" id="ARBA00022833"/>
    </source>
</evidence>
<dbReference type="Pfam" id="PF00484">
    <property type="entry name" value="Pro_CA"/>
    <property type="match status" value="1"/>
</dbReference>
<reference evidence="9 10" key="1">
    <citation type="submission" date="2019-05" db="EMBL/GenBank/DDBJ databases">
        <authorList>
            <consortium name="Science for Life Laboratories"/>
        </authorList>
    </citation>
    <scope>NUCLEOTIDE SEQUENCE [LARGE SCALE GENOMIC DNA]</scope>
    <source>
        <strain evidence="9">Soil9</strain>
    </source>
</reference>
<dbReference type="PANTHER" id="PTHR11002">
    <property type="entry name" value="CARBONIC ANHYDRASE"/>
    <property type="match status" value="1"/>
</dbReference>
<comment type="cofactor">
    <cofactor evidence="7">
        <name>Zn(2+)</name>
        <dbReference type="ChEBI" id="CHEBI:29105"/>
    </cofactor>
    <text evidence="7">Binds 1 zinc ion per subunit.</text>
</comment>
<dbReference type="PROSITE" id="PS00705">
    <property type="entry name" value="PROK_CO2_ANHYDRASE_2"/>
    <property type="match status" value="1"/>
</dbReference>
<feature type="binding site" evidence="7">
    <location>
        <position position="99"/>
    </location>
    <ligand>
        <name>Zn(2+)</name>
        <dbReference type="ChEBI" id="CHEBI:29105"/>
    </ligand>
</feature>
<protein>
    <recommendedName>
        <fullName evidence="2 8">Carbonic anhydrase</fullName>
        <ecNumber evidence="2 8">4.2.1.1</ecNumber>
    </recommendedName>
    <alternativeName>
        <fullName evidence="8">Carbonate dehydratase</fullName>
    </alternativeName>
</protein>
<evidence type="ECO:0000256" key="2">
    <source>
        <dbReference type="ARBA" id="ARBA00012925"/>
    </source>
</evidence>
<dbReference type="Proteomes" id="UP000464178">
    <property type="component" value="Chromosome"/>
</dbReference>
<dbReference type="KEGG" id="gms:SOIL9_76970"/>
<dbReference type="CDD" id="cd00884">
    <property type="entry name" value="beta_CA_cladeB"/>
    <property type="match status" value="1"/>
</dbReference>
<dbReference type="InterPro" id="IPR045066">
    <property type="entry name" value="Beta_CA_cladeB"/>
</dbReference>
<evidence type="ECO:0000256" key="7">
    <source>
        <dbReference type="PIRSR" id="PIRSR601765-1"/>
    </source>
</evidence>
<dbReference type="GO" id="GO:0015976">
    <property type="term" value="P:carbon utilization"/>
    <property type="evidence" value="ECO:0007669"/>
    <property type="project" value="InterPro"/>
</dbReference>
<dbReference type="InterPro" id="IPR015892">
    <property type="entry name" value="Carbonic_anhydrase_CS"/>
</dbReference>
<feature type="binding site" evidence="7">
    <location>
        <position position="102"/>
    </location>
    <ligand>
        <name>Zn(2+)</name>
        <dbReference type="ChEBI" id="CHEBI:29105"/>
    </ligand>
</feature>
<dbReference type="RefSeq" id="WP_162672589.1">
    <property type="nucleotide sequence ID" value="NZ_LR593886.1"/>
</dbReference>
<dbReference type="GO" id="GO:0008270">
    <property type="term" value="F:zinc ion binding"/>
    <property type="evidence" value="ECO:0007669"/>
    <property type="project" value="UniProtKB-UniRule"/>
</dbReference>
<sequence>MEKLISGIHKFQSDVFAPNRAFFRKLADGQSPQALFITCSDSRMVPDLICQTDPGDLFVLRNAGNIVPPYSPGAPSAEAATIEYALRGLNIRHVIVCGHTRCGAMHAVLQPECTANMPRVKQWLDHAQASAEIVCTCYSHLTGEARAKVLVQENVLTQLEHLRTHPAVATALAAGELKLHAWVYKMETGEVFVYDPESGQFTNLGAEAIPAHPLIRRGPVNHTVPAGV</sequence>
<keyword evidence="5 8" id="KW-0456">Lyase</keyword>
<dbReference type="EMBL" id="LR593886">
    <property type="protein sequence ID" value="VTS01896.1"/>
    <property type="molecule type" value="Genomic_DNA"/>
</dbReference>
<keyword evidence="10" id="KW-1185">Reference proteome</keyword>
<comment type="similarity">
    <text evidence="1 8">Belongs to the beta-class carbonic anhydrase family.</text>
</comment>
<dbReference type="SUPFAM" id="SSF53056">
    <property type="entry name" value="beta-carbonic anhydrase, cab"/>
    <property type="match status" value="1"/>
</dbReference>
<comment type="catalytic activity">
    <reaction evidence="6 8">
        <text>hydrogencarbonate + H(+) = CO2 + H2O</text>
        <dbReference type="Rhea" id="RHEA:10748"/>
        <dbReference type="ChEBI" id="CHEBI:15377"/>
        <dbReference type="ChEBI" id="CHEBI:15378"/>
        <dbReference type="ChEBI" id="CHEBI:16526"/>
        <dbReference type="ChEBI" id="CHEBI:17544"/>
        <dbReference type="EC" id="4.2.1.1"/>
    </reaction>
</comment>
<evidence type="ECO:0000256" key="3">
    <source>
        <dbReference type="ARBA" id="ARBA00022723"/>
    </source>
</evidence>
<evidence type="ECO:0000256" key="8">
    <source>
        <dbReference type="RuleBase" id="RU003956"/>
    </source>
</evidence>
<evidence type="ECO:0000313" key="9">
    <source>
        <dbReference type="EMBL" id="VTS01896.1"/>
    </source>
</evidence>
<dbReference type="PANTHER" id="PTHR11002:SF76">
    <property type="entry name" value="CARBONIC ANHYDRASE"/>
    <property type="match status" value="1"/>
</dbReference>
<dbReference type="GO" id="GO:0004089">
    <property type="term" value="F:carbonate dehydratase activity"/>
    <property type="evidence" value="ECO:0007669"/>
    <property type="project" value="UniProtKB-UniRule"/>
</dbReference>
<keyword evidence="4 7" id="KW-0862">Zinc</keyword>
<dbReference type="AlphaFoldDB" id="A0A6P2DGQ5"/>
<dbReference type="SMART" id="SM00947">
    <property type="entry name" value="Pro_CA"/>
    <property type="match status" value="1"/>
</dbReference>
<gene>
    <name evidence="9" type="ORF">SOIL9_76970</name>
</gene>
<dbReference type="InterPro" id="IPR036874">
    <property type="entry name" value="Carbonic_anhydrase_sf"/>
</dbReference>
<name>A0A6P2DGQ5_9BACT</name>
<dbReference type="Gene3D" id="3.40.1050.10">
    <property type="entry name" value="Carbonic anhydrase"/>
    <property type="match status" value="1"/>
</dbReference>
<dbReference type="PROSITE" id="PS00704">
    <property type="entry name" value="PROK_CO2_ANHYDRASE_1"/>
    <property type="match status" value="1"/>
</dbReference>
<organism evidence="9 10">
    <name type="scientific">Gemmata massiliana</name>
    <dbReference type="NCBI Taxonomy" id="1210884"/>
    <lineage>
        <taxon>Bacteria</taxon>
        <taxon>Pseudomonadati</taxon>
        <taxon>Planctomycetota</taxon>
        <taxon>Planctomycetia</taxon>
        <taxon>Gemmatales</taxon>
        <taxon>Gemmataceae</taxon>
        <taxon>Gemmata</taxon>
    </lineage>
</organism>
<dbReference type="EC" id="4.2.1.1" evidence="2 8"/>
<proteinExistence type="inferred from homology"/>
<feature type="binding site" evidence="7">
    <location>
        <position position="39"/>
    </location>
    <ligand>
        <name>Zn(2+)</name>
        <dbReference type="ChEBI" id="CHEBI:29105"/>
    </ligand>
</feature>
<accession>A0A6P2DGQ5</accession>
<dbReference type="InterPro" id="IPR001765">
    <property type="entry name" value="Carbonic_anhydrase"/>
</dbReference>
<evidence type="ECO:0000313" key="10">
    <source>
        <dbReference type="Proteomes" id="UP000464178"/>
    </source>
</evidence>
<evidence type="ECO:0000256" key="5">
    <source>
        <dbReference type="ARBA" id="ARBA00023239"/>
    </source>
</evidence>
<comment type="function">
    <text evidence="8">Reversible hydration of carbon dioxide.</text>
</comment>
<evidence type="ECO:0000256" key="6">
    <source>
        <dbReference type="ARBA" id="ARBA00048348"/>
    </source>
</evidence>
<keyword evidence="3 7" id="KW-0479">Metal-binding</keyword>
<feature type="binding site" evidence="7">
    <location>
        <position position="41"/>
    </location>
    <ligand>
        <name>Zn(2+)</name>
        <dbReference type="ChEBI" id="CHEBI:29105"/>
    </ligand>
</feature>
<evidence type="ECO:0000256" key="1">
    <source>
        <dbReference type="ARBA" id="ARBA00006217"/>
    </source>
</evidence>